<evidence type="ECO:0008006" key="3">
    <source>
        <dbReference type="Google" id="ProtNLM"/>
    </source>
</evidence>
<organism evidence="1 2">
    <name type="scientific">Pararcticibacter amylolyticus</name>
    <dbReference type="NCBI Taxonomy" id="2173175"/>
    <lineage>
        <taxon>Bacteria</taxon>
        <taxon>Pseudomonadati</taxon>
        <taxon>Bacteroidota</taxon>
        <taxon>Sphingobacteriia</taxon>
        <taxon>Sphingobacteriales</taxon>
        <taxon>Sphingobacteriaceae</taxon>
        <taxon>Pararcticibacter</taxon>
    </lineage>
</organism>
<dbReference type="Proteomes" id="UP000245647">
    <property type="component" value="Unassembled WGS sequence"/>
</dbReference>
<reference evidence="1 2" key="1">
    <citation type="submission" date="2018-04" db="EMBL/GenBank/DDBJ databases">
        <title>Pedobacter chongqingensis sp. nov., isolated from a rottenly hemp rope.</title>
        <authorList>
            <person name="Cai Y."/>
        </authorList>
    </citation>
    <scope>NUCLEOTIDE SEQUENCE [LARGE SCALE GENOMIC DNA]</scope>
    <source>
        <strain evidence="1 2">FJ4-8</strain>
    </source>
</reference>
<evidence type="ECO:0000313" key="2">
    <source>
        <dbReference type="Proteomes" id="UP000245647"/>
    </source>
</evidence>
<comment type="caution">
    <text evidence="1">The sequence shown here is derived from an EMBL/GenBank/DDBJ whole genome shotgun (WGS) entry which is preliminary data.</text>
</comment>
<gene>
    <name evidence="1" type="ORF">DDR33_15725</name>
</gene>
<accession>A0A2U2PER7</accession>
<dbReference type="PROSITE" id="PS51257">
    <property type="entry name" value="PROKAR_LIPOPROTEIN"/>
    <property type="match status" value="1"/>
</dbReference>
<keyword evidence="2" id="KW-1185">Reference proteome</keyword>
<evidence type="ECO:0000313" key="1">
    <source>
        <dbReference type="EMBL" id="PWG79850.1"/>
    </source>
</evidence>
<proteinExistence type="predicted"/>
<dbReference type="AlphaFoldDB" id="A0A2U2PER7"/>
<sequence>MKKLDIIFALPPAIFLIVSLLTSCQKGEDLPGSGYGQIMVKSTFSEGADTLLIWVDDVIKDTLSLEKPETLRPIILASGERKYRLTKLKDRSVLYEASLDIQAGRTTTPPPFLYDGTSALFDDLETKPAKDSLLVRFVNLNSSLPDLVNIKIILVNDETGESFFIKSLENIQKTGFGKFAQLPNPSLITQGASRFTVDIYDSASDEVVRTGIPLTFTEPGTDFTRDFIPNFVSSLAIKAGSRGRIVISPVFGRLAN</sequence>
<dbReference type="OrthoDB" id="792039at2"/>
<name>A0A2U2PER7_9SPHI</name>
<protein>
    <recommendedName>
        <fullName evidence="3">DUF4397 domain-containing protein</fullName>
    </recommendedName>
</protein>
<dbReference type="RefSeq" id="WP_109416747.1">
    <property type="nucleotide sequence ID" value="NZ_QEAS01000012.1"/>
</dbReference>
<dbReference type="EMBL" id="QEAS01000012">
    <property type="protein sequence ID" value="PWG79850.1"/>
    <property type="molecule type" value="Genomic_DNA"/>
</dbReference>